<reference evidence="1" key="1">
    <citation type="journal article" date="2023" name="Mol. Phylogenet. Evol.">
        <title>Genome-scale phylogeny and comparative genomics of the fungal order Sordariales.</title>
        <authorList>
            <person name="Hensen N."/>
            <person name="Bonometti L."/>
            <person name="Westerberg I."/>
            <person name="Brannstrom I.O."/>
            <person name="Guillou S."/>
            <person name="Cros-Aarteil S."/>
            <person name="Calhoun S."/>
            <person name="Haridas S."/>
            <person name="Kuo A."/>
            <person name="Mondo S."/>
            <person name="Pangilinan J."/>
            <person name="Riley R."/>
            <person name="LaButti K."/>
            <person name="Andreopoulos B."/>
            <person name="Lipzen A."/>
            <person name="Chen C."/>
            <person name="Yan M."/>
            <person name="Daum C."/>
            <person name="Ng V."/>
            <person name="Clum A."/>
            <person name="Steindorff A."/>
            <person name="Ohm R.A."/>
            <person name="Martin F."/>
            <person name="Silar P."/>
            <person name="Natvig D.O."/>
            <person name="Lalanne C."/>
            <person name="Gautier V."/>
            <person name="Ament-Velasquez S.L."/>
            <person name="Kruys A."/>
            <person name="Hutchinson M.I."/>
            <person name="Powell A.J."/>
            <person name="Barry K."/>
            <person name="Miller A.N."/>
            <person name="Grigoriev I.V."/>
            <person name="Debuchy R."/>
            <person name="Gladieux P."/>
            <person name="Hiltunen Thoren M."/>
            <person name="Johannesson H."/>
        </authorList>
    </citation>
    <scope>NUCLEOTIDE SEQUENCE</scope>
    <source>
        <strain evidence="1">CBS 508.74</strain>
    </source>
</reference>
<sequence>MQPQRTIGLPACPRYVCTVRADETDETGNQVDTGSTVLQVIVIYKTSISPRNGNWGRKWRFGYAGPWQIQSVWLRLHAVFSAANICAQSGKEAADLLLFPIKRTDV</sequence>
<proteinExistence type="predicted"/>
<protein>
    <submittedName>
        <fullName evidence="1">Uncharacterized protein</fullName>
    </submittedName>
</protein>
<dbReference type="GeneID" id="89933656"/>
<evidence type="ECO:0000313" key="2">
    <source>
        <dbReference type="Proteomes" id="UP001302812"/>
    </source>
</evidence>
<dbReference type="AlphaFoldDB" id="A0AAN6TKU9"/>
<evidence type="ECO:0000313" key="1">
    <source>
        <dbReference type="EMBL" id="KAK4115795.1"/>
    </source>
</evidence>
<gene>
    <name evidence="1" type="ORF">N656DRAFT_401245</name>
</gene>
<comment type="caution">
    <text evidence="1">The sequence shown here is derived from an EMBL/GenBank/DDBJ whole genome shotgun (WGS) entry which is preliminary data.</text>
</comment>
<name>A0AAN6TKU9_9PEZI</name>
<dbReference type="Proteomes" id="UP001302812">
    <property type="component" value="Unassembled WGS sequence"/>
</dbReference>
<organism evidence="1 2">
    <name type="scientific">Canariomyces notabilis</name>
    <dbReference type="NCBI Taxonomy" id="2074819"/>
    <lineage>
        <taxon>Eukaryota</taxon>
        <taxon>Fungi</taxon>
        <taxon>Dikarya</taxon>
        <taxon>Ascomycota</taxon>
        <taxon>Pezizomycotina</taxon>
        <taxon>Sordariomycetes</taxon>
        <taxon>Sordariomycetidae</taxon>
        <taxon>Sordariales</taxon>
        <taxon>Chaetomiaceae</taxon>
        <taxon>Canariomyces</taxon>
    </lineage>
</organism>
<dbReference type="EMBL" id="MU853334">
    <property type="protein sequence ID" value="KAK4115795.1"/>
    <property type="molecule type" value="Genomic_DNA"/>
</dbReference>
<keyword evidence="2" id="KW-1185">Reference proteome</keyword>
<dbReference type="RefSeq" id="XP_064673365.1">
    <property type="nucleotide sequence ID" value="XM_064809532.1"/>
</dbReference>
<reference evidence="1" key="2">
    <citation type="submission" date="2023-05" db="EMBL/GenBank/DDBJ databases">
        <authorList>
            <consortium name="Lawrence Berkeley National Laboratory"/>
            <person name="Steindorff A."/>
            <person name="Hensen N."/>
            <person name="Bonometti L."/>
            <person name="Westerberg I."/>
            <person name="Brannstrom I.O."/>
            <person name="Guillou S."/>
            <person name="Cros-Aarteil S."/>
            <person name="Calhoun S."/>
            <person name="Haridas S."/>
            <person name="Kuo A."/>
            <person name="Mondo S."/>
            <person name="Pangilinan J."/>
            <person name="Riley R."/>
            <person name="Labutti K."/>
            <person name="Andreopoulos B."/>
            <person name="Lipzen A."/>
            <person name="Chen C."/>
            <person name="Yanf M."/>
            <person name="Daum C."/>
            <person name="Ng V."/>
            <person name="Clum A."/>
            <person name="Ohm R."/>
            <person name="Martin F."/>
            <person name="Silar P."/>
            <person name="Natvig D."/>
            <person name="Lalanne C."/>
            <person name="Gautier V."/>
            <person name="Ament-Velasquez S.L."/>
            <person name="Kruys A."/>
            <person name="Hutchinson M.I."/>
            <person name="Powell A.J."/>
            <person name="Barry K."/>
            <person name="Miller A.N."/>
            <person name="Grigoriev I.V."/>
            <person name="Debuchy R."/>
            <person name="Gladieux P."/>
            <person name="Thoren M.H."/>
            <person name="Johannesson H."/>
        </authorList>
    </citation>
    <scope>NUCLEOTIDE SEQUENCE</scope>
    <source>
        <strain evidence="1">CBS 508.74</strain>
    </source>
</reference>
<accession>A0AAN6TKU9</accession>